<gene>
    <name evidence="2" type="ORF">A3196_12795</name>
</gene>
<accession>A0A1E2USL6</accession>
<name>A0A1E2USL6_9GAMM</name>
<comment type="caution">
    <text evidence="2">The sequence shown here is derived from an EMBL/GenBank/DDBJ whole genome shotgun (WGS) entry which is preliminary data.</text>
</comment>
<dbReference type="Pfam" id="PF18563">
    <property type="entry name" value="TubC_N"/>
    <property type="match status" value="1"/>
</dbReference>
<organism evidence="2 3">
    <name type="scientific">Candidatus Thiodiazotropha endoloripes</name>
    <dbReference type="NCBI Taxonomy" id="1818881"/>
    <lineage>
        <taxon>Bacteria</taxon>
        <taxon>Pseudomonadati</taxon>
        <taxon>Pseudomonadota</taxon>
        <taxon>Gammaproteobacteria</taxon>
        <taxon>Chromatiales</taxon>
        <taxon>Sedimenticolaceae</taxon>
        <taxon>Candidatus Thiodiazotropha</taxon>
    </lineage>
</organism>
<dbReference type="InterPro" id="IPR044894">
    <property type="entry name" value="TubC_N_sf"/>
</dbReference>
<dbReference type="Proteomes" id="UP000094849">
    <property type="component" value="Unassembled WGS sequence"/>
</dbReference>
<reference evidence="2 3" key="1">
    <citation type="submission" date="2016-03" db="EMBL/GenBank/DDBJ databases">
        <title>Chemosynthetic sulphur-oxidizing symbionts of marine invertebrate animals are capable of nitrogen fixation.</title>
        <authorList>
            <person name="Petersen J.M."/>
            <person name="Kemper A."/>
            <person name="Gruber-Vodicka H."/>
            <person name="Cardini U."/>
            <person name="Geest Mvander."/>
            <person name="Kleiner M."/>
            <person name="Bulgheresi S."/>
            <person name="Fussmann M."/>
            <person name="Herbold C."/>
            <person name="Seah B.K.B."/>
            <person name="Antony C.Paul."/>
            <person name="Liu D."/>
            <person name="Belitz A."/>
            <person name="Weber M."/>
        </authorList>
    </citation>
    <scope>NUCLEOTIDE SEQUENCE [LARGE SCALE GENOMIC DNA]</scope>
    <source>
        <strain evidence="2">G_D</strain>
    </source>
</reference>
<dbReference type="Gene3D" id="1.10.10.1830">
    <property type="entry name" value="Non-ribosomal peptide synthase, adenylation domain"/>
    <property type="match status" value="1"/>
</dbReference>
<dbReference type="InterPro" id="IPR041464">
    <property type="entry name" value="TubC_N"/>
</dbReference>
<protein>
    <recommendedName>
        <fullName evidence="1">TubC N-terminal docking domain-containing protein</fullName>
    </recommendedName>
</protein>
<evidence type="ECO:0000313" key="2">
    <source>
        <dbReference type="EMBL" id="ODB97555.1"/>
    </source>
</evidence>
<evidence type="ECO:0000259" key="1">
    <source>
        <dbReference type="Pfam" id="PF18563"/>
    </source>
</evidence>
<feature type="domain" description="TubC N-terminal docking" evidence="1">
    <location>
        <begin position="6"/>
        <end position="55"/>
    </location>
</feature>
<dbReference type="RefSeq" id="WP_069014341.1">
    <property type="nucleotide sequence ID" value="NZ_LVJW01000003.1"/>
</dbReference>
<evidence type="ECO:0000313" key="3">
    <source>
        <dbReference type="Proteomes" id="UP000094849"/>
    </source>
</evidence>
<dbReference type="EMBL" id="LVJZ01000003">
    <property type="protein sequence ID" value="ODB97555.1"/>
    <property type="molecule type" value="Genomic_DNA"/>
</dbReference>
<dbReference type="AlphaFoldDB" id="A0A1E2USL6"/>
<sequence>MSDRQVNEVITQLAGLGITLEIDGESIWATPKSAITDDARQLIRHHKSALIGVLRAGNEIRILANAFYNHLSGEAKRTNCCYARAGRYCTEGQRLKDAYYLAVMQSNSHIH</sequence>
<keyword evidence="3" id="KW-1185">Reference proteome</keyword>
<dbReference type="STRING" id="1818881.A3196_12795"/>
<proteinExistence type="predicted"/>